<comment type="similarity">
    <text evidence="4 10">Belongs to the 2-oxoacid dehydrogenase family.</text>
</comment>
<dbReference type="GO" id="GO:0016407">
    <property type="term" value="F:acetyltransferase activity"/>
    <property type="evidence" value="ECO:0007669"/>
    <property type="project" value="TreeGrafter"/>
</dbReference>
<keyword evidence="7 10" id="KW-0450">Lipoyl</keyword>
<dbReference type="Proteomes" id="UP000676996">
    <property type="component" value="Unassembled WGS sequence"/>
</dbReference>
<accession>A0A8T4IJG7</accession>
<evidence type="ECO:0000313" key="14">
    <source>
        <dbReference type="EMBL" id="MBR0554024.1"/>
    </source>
</evidence>
<evidence type="ECO:0000256" key="4">
    <source>
        <dbReference type="ARBA" id="ARBA00007317"/>
    </source>
</evidence>
<dbReference type="PROSITE" id="PS50968">
    <property type="entry name" value="BIOTINYL_LIPOYL"/>
    <property type="match status" value="1"/>
</dbReference>
<feature type="domain" description="Peripheral subunit-binding (PSBD)" evidence="13">
    <location>
        <begin position="176"/>
        <end position="211"/>
    </location>
</feature>
<dbReference type="PANTHER" id="PTHR43178">
    <property type="entry name" value="DIHYDROLIPOAMIDE ACETYLTRANSFERASE COMPONENT OF PYRUVATE DEHYDROGENASE COMPLEX"/>
    <property type="match status" value="1"/>
</dbReference>
<dbReference type="Pfam" id="PF00364">
    <property type="entry name" value="Biotin_lipoyl"/>
    <property type="match status" value="1"/>
</dbReference>
<sequence length="458" mass="49269">MARFEFRLPDIGEGISEAEVVEWHVKVGDVVEEDQQLADMMTDKATVEMESPVAGKVLELAGEAGDMIPIGSTLVVIEVEGDEAEVEEQVAAETPGKDAEGEAEAACTTDEEDAEIREEAKDKSLNPPPQGEGNQPQAGGGGSQQANRATDASLHPSPSASGPLPRSGEDHDRPVLASPAVRKRAHDLGIDLADVRSDGERVRHGDLDAYLRYGSGEGYLAPQADRGWADETVKVIGMRRRIAENMAASKRNIPHFTYVEEIDVTELEAMRASLNANRGQRPKLTVLPLIIVAICRSLPDFPMINARYDDEAGVVTRSGTVNLGMATQTDAGLMVPVIRDAQDKNVWQLASEINRLAEAARTGKAKSEEMQGGTLTITSLGPLGGVATTPVINRPEVAIIGPNKIVERPVFDGDDIRRAKLMNLSISCDHRVVDGYDAASYVQALKKLLETPVLLFAD</sequence>
<keyword evidence="15" id="KW-1185">Reference proteome</keyword>
<dbReference type="EC" id="2.3.1.-" evidence="10"/>
<dbReference type="CDD" id="cd06849">
    <property type="entry name" value="lipoyl_domain"/>
    <property type="match status" value="1"/>
</dbReference>
<evidence type="ECO:0000256" key="6">
    <source>
        <dbReference type="ARBA" id="ARBA00022679"/>
    </source>
</evidence>
<dbReference type="SUPFAM" id="SSF47005">
    <property type="entry name" value="Peripheral subunit-binding domain of 2-oxo acid dehydrogenase complex"/>
    <property type="match status" value="1"/>
</dbReference>
<keyword evidence="8 10" id="KW-0012">Acyltransferase</keyword>
<proteinExistence type="inferred from homology"/>
<evidence type="ECO:0000256" key="7">
    <source>
        <dbReference type="ARBA" id="ARBA00022823"/>
    </source>
</evidence>
<organism evidence="14 15">
    <name type="scientific">Stakelama marina</name>
    <dbReference type="NCBI Taxonomy" id="2826939"/>
    <lineage>
        <taxon>Bacteria</taxon>
        <taxon>Pseudomonadati</taxon>
        <taxon>Pseudomonadota</taxon>
        <taxon>Alphaproteobacteria</taxon>
        <taxon>Sphingomonadales</taxon>
        <taxon>Sphingomonadaceae</taxon>
        <taxon>Stakelama</taxon>
    </lineage>
</organism>
<evidence type="ECO:0000256" key="10">
    <source>
        <dbReference type="RuleBase" id="RU003423"/>
    </source>
</evidence>
<evidence type="ECO:0000256" key="2">
    <source>
        <dbReference type="ARBA" id="ARBA00004052"/>
    </source>
</evidence>
<feature type="compositionally biased region" description="Polar residues" evidence="11">
    <location>
        <begin position="146"/>
        <end position="160"/>
    </location>
</feature>
<dbReference type="GO" id="GO:0031405">
    <property type="term" value="F:lipoic acid binding"/>
    <property type="evidence" value="ECO:0007669"/>
    <property type="project" value="TreeGrafter"/>
</dbReference>
<dbReference type="Pfam" id="PF02817">
    <property type="entry name" value="E3_binding"/>
    <property type="match status" value="1"/>
</dbReference>
<dbReference type="RefSeq" id="WP_284055272.1">
    <property type="nucleotide sequence ID" value="NZ_JAGRQC010000007.1"/>
</dbReference>
<evidence type="ECO:0000256" key="9">
    <source>
        <dbReference type="ARBA" id="ARBA00052761"/>
    </source>
</evidence>
<feature type="domain" description="Lipoyl-binding" evidence="12">
    <location>
        <begin position="3"/>
        <end position="78"/>
    </location>
</feature>
<feature type="region of interest" description="Disordered" evidence="11">
    <location>
        <begin position="84"/>
        <end position="174"/>
    </location>
</feature>
<dbReference type="AlphaFoldDB" id="A0A8T4IJG7"/>
<keyword evidence="6 10" id="KW-0808">Transferase</keyword>
<dbReference type="Gene3D" id="4.10.320.10">
    <property type="entry name" value="E3-binding domain"/>
    <property type="match status" value="1"/>
</dbReference>
<dbReference type="InterPro" id="IPR003016">
    <property type="entry name" value="2-oxoA_DH_lipoyl-BS"/>
</dbReference>
<evidence type="ECO:0000256" key="5">
    <source>
        <dbReference type="ARBA" id="ARBA00011666"/>
    </source>
</evidence>
<gene>
    <name evidence="14" type="ORF">J7S20_16085</name>
</gene>
<comment type="function">
    <text evidence="2">E2 component of the 2-oxoglutarate dehydrogenase (OGDH) complex which catalyzes the second step in the conversion of 2-oxoglutarate to succinyl-CoA and CO(2).</text>
</comment>
<dbReference type="Gene3D" id="2.40.50.100">
    <property type="match status" value="1"/>
</dbReference>
<dbReference type="InterPro" id="IPR000089">
    <property type="entry name" value="Biotin_lipoyl"/>
</dbReference>
<dbReference type="InterPro" id="IPR036625">
    <property type="entry name" value="E3-bd_dom_sf"/>
</dbReference>
<evidence type="ECO:0000256" key="1">
    <source>
        <dbReference type="ARBA" id="ARBA00001938"/>
    </source>
</evidence>
<evidence type="ECO:0000256" key="3">
    <source>
        <dbReference type="ARBA" id="ARBA00005145"/>
    </source>
</evidence>
<dbReference type="InterPro" id="IPR011053">
    <property type="entry name" value="Single_hybrid_motif"/>
</dbReference>
<comment type="subunit">
    <text evidence="5">Forms a 24-polypeptide structural core with octahedral symmetry. Part of the 2-oxoglutarate dehydrogenase (OGDH) complex composed of E1 (2-oxoglutarate dehydrogenase), E2 (dihydrolipoamide succinyltransferase) and E3 (dihydrolipoamide dehydrogenase); the complex contains multiple copies of the three enzymatic components (E1, E2 and E3).</text>
</comment>
<dbReference type="SUPFAM" id="SSF51230">
    <property type="entry name" value="Single hybrid motif"/>
    <property type="match status" value="1"/>
</dbReference>
<protein>
    <recommendedName>
        <fullName evidence="10">Dihydrolipoamide acetyltransferase component of pyruvate dehydrogenase complex</fullName>
        <ecNumber evidence="10">2.3.1.-</ecNumber>
    </recommendedName>
</protein>
<reference evidence="14" key="1">
    <citation type="submission" date="2021-04" db="EMBL/GenBank/DDBJ databases">
        <title>Ouciella asimina sp. nov., isolated from the surface seawater in the hydrothermal field of Okinawa Trough.</title>
        <authorList>
            <person name="Shuang W."/>
        </authorList>
    </citation>
    <scope>NUCLEOTIDE SEQUENCE</scope>
    <source>
        <strain evidence="14">LXI357</strain>
    </source>
</reference>
<name>A0A8T4IJG7_9SPHN</name>
<evidence type="ECO:0000259" key="13">
    <source>
        <dbReference type="PROSITE" id="PS51826"/>
    </source>
</evidence>
<dbReference type="InterPro" id="IPR001078">
    <property type="entry name" value="2-oxoacid_DH_actylTfrase"/>
</dbReference>
<dbReference type="PANTHER" id="PTHR43178:SF5">
    <property type="entry name" value="LIPOAMIDE ACYLTRANSFERASE COMPONENT OF BRANCHED-CHAIN ALPHA-KETO ACID DEHYDROGENASE COMPLEX, MITOCHONDRIAL"/>
    <property type="match status" value="1"/>
</dbReference>
<dbReference type="Pfam" id="PF00198">
    <property type="entry name" value="2-oxoacid_dh"/>
    <property type="match status" value="1"/>
</dbReference>
<dbReference type="PROSITE" id="PS00189">
    <property type="entry name" value="LIPOYL"/>
    <property type="match status" value="1"/>
</dbReference>
<dbReference type="EMBL" id="JAGRQC010000007">
    <property type="protein sequence ID" value="MBR0554024.1"/>
    <property type="molecule type" value="Genomic_DNA"/>
</dbReference>
<evidence type="ECO:0000256" key="8">
    <source>
        <dbReference type="ARBA" id="ARBA00023315"/>
    </source>
</evidence>
<comment type="catalytic activity">
    <reaction evidence="9">
        <text>N(6)-[(R)-dihydrolipoyl]-L-lysyl-[protein] + succinyl-CoA = N(6)-[(R)-S(8)-succinyldihydrolipoyl]-L-lysyl-[protein] + CoA</text>
        <dbReference type="Rhea" id="RHEA:15213"/>
        <dbReference type="Rhea" id="RHEA-COMP:10475"/>
        <dbReference type="Rhea" id="RHEA-COMP:20092"/>
        <dbReference type="ChEBI" id="CHEBI:57287"/>
        <dbReference type="ChEBI" id="CHEBI:57292"/>
        <dbReference type="ChEBI" id="CHEBI:83100"/>
        <dbReference type="ChEBI" id="CHEBI:83120"/>
        <dbReference type="EC" id="2.3.1.61"/>
    </reaction>
</comment>
<dbReference type="InterPro" id="IPR004167">
    <property type="entry name" value="PSBD"/>
</dbReference>
<dbReference type="PROSITE" id="PS51826">
    <property type="entry name" value="PSBD"/>
    <property type="match status" value="1"/>
</dbReference>
<dbReference type="FunFam" id="3.30.559.10:FF:000007">
    <property type="entry name" value="Dihydrolipoamide acetyltransferase component of pyruvate dehydrogenase complex"/>
    <property type="match status" value="1"/>
</dbReference>
<dbReference type="GO" id="GO:0004149">
    <property type="term" value="F:dihydrolipoyllysine-residue succinyltransferase activity"/>
    <property type="evidence" value="ECO:0007669"/>
    <property type="project" value="UniProtKB-EC"/>
</dbReference>
<comment type="caution">
    <text evidence="14">The sequence shown here is derived from an EMBL/GenBank/DDBJ whole genome shotgun (WGS) entry which is preliminary data.</text>
</comment>
<dbReference type="GO" id="GO:0005737">
    <property type="term" value="C:cytoplasm"/>
    <property type="evidence" value="ECO:0007669"/>
    <property type="project" value="TreeGrafter"/>
</dbReference>
<comment type="cofactor">
    <cofactor evidence="1 10">
        <name>(R)-lipoate</name>
        <dbReference type="ChEBI" id="CHEBI:83088"/>
    </cofactor>
</comment>
<dbReference type="InterPro" id="IPR023213">
    <property type="entry name" value="CAT-like_dom_sf"/>
</dbReference>
<evidence type="ECO:0000259" key="12">
    <source>
        <dbReference type="PROSITE" id="PS50968"/>
    </source>
</evidence>
<dbReference type="InterPro" id="IPR050743">
    <property type="entry name" value="2-oxoacid_DH_E2_comp"/>
</dbReference>
<evidence type="ECO:0000256" key="11">
    <source>
        <dbReference type="SAM" id="MobiDB-lite"/>
    </source>
</evidence>
<dbReference type="SUPFAM" id="SSF52777">
    <property type="entry name" value="CoA-dependent acyltransferases"/>
    <property type="match status" value="1"/>
</dbReference>
<evidence type="ECO:0000313" key="15">
    <source>
        <dbReference type="Proteomes" id="UP000676996"/>
    </source>
</evidence>
<dbReference type="Gene3D" id="3.30.559.10">
    <property type="entry name" value="Chloramphenicol acetyltransferase-like domain"/>
    <property type="match status" value="1"/>
</dbReference>
<comment type="pathway">
    <text evidence="3">Amino-acid degradation; L-lysine degradation via saccharopine pathway; glutaryl-CoA from L-lysine: step 6/6.</text>
</comment>